<keyword evidence="9" id="KW-0472">Membrane</keyword>
<keyword evidence="11" id="KW-0066">ATP synthesis</keyword>
<evidence type="ECO:0000256" key="11">
    <source>
        <dbReference type="ARBA" id="ARBA00023310"/>
    </source>
</evidence>
<evidence type="ECO:0000256" key="8">
    <source>
        <dbReference type="ARBA" id="ARBA00023065"/>
    </source>
</evidence>
<comment type="caution">
    <text evidence="14">The sequence shown here is derived from an EMBL/GenBank/DDBJ whole genome shotgun (WGS) entry which is preliminary data.</text>
</comment>
<dbReference type="InterPro" id="IPR004100">
    <property type="entry name" value="ATPase_F1/V1/A1_a/bsu_N"/>
</dbReference>
<keyword evidence="7" id="KW-0067">ATP-binding</keyword>
<evidence type="ECO:0000259" key="13">
    <source>
        <dbReference type="Pfam" id="PF02874"/>
    </source>
</evidence>
<feature type="domain" description="ATPase F1/V1/A1 complex alpha/beta subunit N-terminal" evidence="13">
    <location>
        <begin position="30"/>
        <end position="83"/>
    </location>
</feature>
<evidence type="ECO:0000256" key="9">
    <source>
        <dbReference type="ARBA" id="ARBA00023136"/>
    </source>
</evidence>
<dbReference type="Pfam" id="PF02874">
    <property type="entry name" value="ATP-synt_ab_N"/>
    <property type="match status" value="1"/>
</dbReference>
<evidence type="ECO:0000313" key="15">
    <source>
        <dbReference type="Proteomes" id="UP001188597"/>
    </source>
</evidence>
<dbReference type="GO" id="GO:0005524">
    <property type="term" value="F:ATP binding"/>
    <property type="evidence" value="ECO:0007669"/>
    <property type="project" value="UniProtKB-KW"/>
</dbReference>
<dbReference type="GO" id="GO:0042776">
    <property type="term" value="P:proton motive force-driven mitochondrial ATP synthesis"/>
    <property type="evidence" value="ECO:0007669"/>
    <property type="project" value="TreeGrafter"/>
</dbReference>
<evidence type="ECO:0000256" key="3">
    <source>
        <dbReference type="ARBA" id="ARBA00012473"/>
    </source>
</evidence>
<dbReference type="EC" id="7.1.2.2" evidence="3"/>
<dbReference type="InterPro" id="IPR050053">
    <property type="entry name" value="ATPase_alpha/beta_chains"/>
</dbReference>
<organism evidence="14 15">
    <name type="scientific">Escallonia herrerae</name>
    <dbReference type="NCBI Taxonomy" id="1293975"/>
    <lineage>
        <taxon>Eukaryota</taxon>
        <taxon>Viridiplantae</taxon>
        <taxon>Streptophyta</taxon>
        <taxon>Embryophyta</taxon>
        <taxon>Tracheophyta</taxon>
        <taxon>Spermatophyta</taxon>
        <taxon>Magnoliopsida</taxon>
        <taxon>eudicotyledons</taxon>
        <taxon>Gunneridae</taxon>
        <taxon>Pentapetalae</taxon>
        <taxon>asterids</taxon>
        <taxon>campanulids</taxon>
        <taxon>Escalloniales</taxon>
        <taxon>Escalloniaceae</taxon>
        <taxon>Escallonia</taxon>
    </lineage>
</organism>
<dbReference type="InterPro" id="IPR027417">
    <property type="entry name" value="P-loop_NTPase"/>
</dbReference>
<keyword evidence="10" id="KW-0139">CF(1)</keyword>
<dbReference type="Gene3D" id="2.40.10.170">
    <property type="match status" value="1"/>
</dbReference>
<comment type="similarity">
    <text evidence="2">Belongs to the ATPase alpha/beta chains family.</text>
</comment>
<reference evidence="14" key="1">
    <citation type="submission" date="2022-12" db="EMBL/GenBank/DDBJ databases">
        <title>Draft genome assemblies for two species of Escallonia (Escalloniales).</title>
        <authorList>
            <person name="Chanderbali A."/>
            <person name="Dervinis C."/>
            <person name="Anghel I."/>
            <person name="Soltis D."/>
            <person name="Soltis P."/>
            <person name="Zapata F."/>
        </authorList>
    </citation>
    <scope>NUCLEOTIDE SEQUENCE</scope>
    <source>
        <strain evidence="14">UCBG64.0493</strain>
        <tissue evidence="14">Leaf</tissue>
    </source>
</reference>
<keyword evidence="8" id="KW-0406">Ion transport</keyword>
<dbReference type="PANTHER" id="PTHR15184:SF71">
    <property type="entry name" value="ATP SYNTHASE SUBUNIT BETA, MITOCHONDRIAL"/>
    <property type="match status" value="1"/>
</dbReference>
<keyword evidence="15" id="KW-1185">Reference proteome</keyword>
<dbReference type="GO" id="GO:0005739">
    <property type="term" value="C:mitochondrion"/>
    <property type="evidence" value="ECO:0007669"/>
    <property type="project" value="GOC"/>
</dbReference>
<evidence type="ECO:0000256" key="10">
    <source>
        <dbReference type="ARBA" id="ARBA00023196"/>
    </source>
</evidence>
<accession>A0AA88UZP6</accession>
<gene>
    <name evidence="14" type="ORF">RJ639_024355</name>
</gene>
<dbReference type="AlphaFoldDB" id="A0AA88UZP6"/>
<sequence length="191" mass="21144">MKINPTTSGSGVSKLEKKLGAYRPNYLSAFLPGKMPNIYNALLRVEIPAGNQLTSLLRYNRVRVLAMSATDGLTRGIEVIDMGASLSVLVGGATLGRIFNYFGSLYTTSRTHRFAPAFVQLDTNYRFSKLELKSFSPYCQGSWSGETRIYYELINNIAKAHVGVSVLGGVSERTREGNDLYVEMKESRVIN</sequence>
<dbReference type="SUPFAM" id="SSF50615">
    <property type="entry name" value="N-terminal domain of alpha and beta subunits of F1 ATP synthase"/>
    <property type="match status" value="1"/>
</dbReference>
<dbReference type="GO" id="GO:0045259">
    <property type="term" value="C:proton-transporting ATP synthase complex"/>
    <property type="evidence" value="ECO:0007669"/>
    <property type="project" value="UniProtKB-KW"/>
</dbReference>
<protein>
    <recommendedName>
        <fullName evidence="3">H(+)-transporting two-sector ATPase</fullName>
        <ecNumber evidence="3">7.1.2.2</ecNumber>
    </recommendedName>
</protein>
<dbReference type="GO" id="GO:0046933">
    <property type="term" value="F:proton-transporting ATP synthase activity, rotational mechanism"/>
    <property type="evidence" value="ECO:0007669"/>
    <property type="project" value="TreeGrafter"/>
</dbReference>
<dbReference type="InterPro" id="IPR036121">
    <property type="entry name" value="ATPase_F1/V1/A1_a/bsu_N_sf"/>
</dbReference>
<evidence type="ECO:0000256" key="1">
    <source>
        <dbReference type="ARBA" id="ARBA00004370"/>
    </source>
</evidence>
<evidence type="ECO:0000256" key="4">
    <source>
        <dbReference type="ARBA" id="ARBA00022448"/>
    </source>
</evidence>
<evidence type="ECO:0000256" key="7">
    <source>
        <dbReference type="ARBA" id="ARBA00022840"/>
    </source>
</evidence>
<dbReference type="GO" id="GO:0009535">
    <property type="term" value="C:chloroplast thylakoid membrane"/>
    <property type="evidence" value="ECO:0007669"/>
    <property type="project" value="TreeGrafter"/>
</dbReference>
<keyword evidence="5" id="KW-0547">Nucleotide-binding</keyword>
<evidence type="ECO:0000256" key="6">
    <source>
        <dbReference type="ARBA" id="ARBA00022781"/>
    </source>
</evidence>
<evidence type="ECO:0000256" key="5">
    <source>
        <dbReference type="ARBA" id="ARBA00022741"/>
    </source>
</evidence>
<name>A0AA88UZP6_9ASTE</name>
<dbReference type="EMBL" id="JAVXUP010003468">
    <property type="protein sequence ID" value="KAK2998864.1"/>
    <property type="molecule type" value="Genomic_DNA"/>
</dbReference>
<evidence type="ECO:0000313" key="14">
    <source>
        <dbReference type="EMBL" id="KAK2998864.1"/>
    </source>
</evidence>
<comment type="subcellular location">
    <subcellularLocation>
        <location evidence="1">Membrane</location>
    </subcellularLocation>
</comment>
<proteinExistence type="inferred from homology"/>
<dbReference type="PANTHER" id="PTHR15184">
    <property type="entry name" value="ATP SYNTHASE"/>
    <property type="match status" value="1"/>
</dbReference>
<dbReference type="Proteomes" id="UP001188597">
    <property type="component" value="Unassembled WGS sequence"/>
</dbReference>
<dbReference type="Gene3D" id="3.40.50.300">
    <property type="entry name" value="P-loop containing nucleotide triphosphate hydrolases"/>
    <property type="match status" value="1"/>
</dbReference>
<comment type="catalytic activity">
    <reaction evidence="12">
        <text>ATP + H2O + 4 H(+)(in) = ADP + phosphate + 5 H(+)(out)</text>
        <dbReference type="Rhea" id="RHEA:57720"/>
        <dbReference type="ChEBI" id="CHEBI:15377"/>
        <dbReference type="ChEBI" id="CHEBI:15378"/>
        <dbReference type="ChEBI" id="CHEBI:30616"/>
        <dbReference type="ChEBI" id="CHEBI:43474"/>
        <dbReference type="ChEBI" id="CHEBI:456216"/>
        <dbReference type="EC" id="7.1.2.2"/>
    </reaction>
</comment>
<evidence type="ECO:0000256" key="12">
    <source>
        <dbReference type="ARBA" id="ARBA00048383"/>
    </source>
</evidence>
<keyword evidence="6" id="KW-0375">Hydrogen ion transport</keyword>
<keyword evidence="4" id="KW-0813">Transport</keyword>
<evidence type="ECO:0000256" key="2">
    <source>
        <dbReference type="ARBA" id="ARBA00008936"/>
    </source>
</evidence>